<proteinExistence type="predicted"/>
<dbReference type="OrthoDB" id="5180054at2"/>
<keyword evidence="1" id="KW-0614">Plasmid</keyword>
<dbReference type="Proteomes" id="UP000305888">
    <property type="component" value="Plasmid pD4M1A"/>
</dbReference>
<dbReference type="KEGG" id="ppru:FDP22_18515"/>
<keyword evidence="2" id="KW-1185">Reference proteome</keyword>
<sequence length="431" mass="46643">MTGTAEIRAAIAADDQPEALRLLAGLIREVTGLAPQALAINADRYSLNSVNGFFTDGGARAFFFKFHQEEGEEEGVSEYYNAKVLAEAGYPVTQPLFAETHPGRQILVYERMDIPRLSDLCSAIEKGEAEGAEADVIAAQAAADSAFAGIALRHLHDDARAETAAQPLHQLFYNRLVDRPGDSTPGGRVARFYLGGQVRWHGLEAPFDEIAALPWRIDGVDYDTPLAELFTTAITRLAPARFTPGPVFPAHGDAHNANVWFHPAAPGAPAHLSLFDPAFANAAVPALLAEVKATFHNIFAHPFWLYEPDVCAARTRATARLEGGRIVVETGHALSPLRRAFLASKAERFWRPLLTELKRRGALAEDWEAQVRTALFACPTLVMNLLPGEGSSHNPTSSLIGFAQAVRAAQAPATPGAEDDFTRFFAASRPC</sequence>
<gene>
    <name evidence="1" type="ORF">FDP22_18515</name>
</gene>
<accession>A0A5B8FJ62</accession>
<dbReference type="SUPFAM" id="SSF56112">
    <property type="entry name" value="Protein kinase-like (PK-like)"/>
    <property type="match status" value="1"/>
</dbReference>
<geneLocation type="plasmid" evidence="2">
    <name>pd4m1a</name>
</geneLocation>
<dbReference type="EMBL" id="CP040819">
    <property type="protein sequence ID" value="QDL93878.1"/>
    <property type="molecule type" value="Genomic_DNA"/>
</dbReference>
<reference evidence="1 2" key="1">
    <citation type="submission" date="2019-06" db="EMBL/GenBank/DDBJ databases">
        <title>Genome sequence of Rhodobacteraceae bacterium D4M1.</title>
        <authorList>
            <person name="Cao J."/>
        </authorList>
    </citation>
    <scope>NUCLEOTIDE SEQUENCE [LARGE SCALE GENOMIC DNA]</scope>
    <source>
        <strain evidence="1 2">D4M1</strain>
        <plasmid evidence="2">pd4m1a</plasmid>
    </source>
</reference>
<evidence type="ECO:0000313" key="2">
    <source>
        <dbReference type="Proteomes" id="UP000305888"/>
    </source>
</evidence>
<dbReference type="InterPro" id="IPR011009">
    <property type="entry name" value="Kinase-like_dom_sf"/>
</dbReference>
<name>A0A5B8FJ62_9RHOB</name>
<dbReference type="RefSeq" id="WP_138573830.1">
    <property type="nucleotide sequence ID" value="NZ_CP040819.1"/>
</dbReference>
<protein>
    <recommendedName>
        <fullName evidence="3">Aminoglycoside phosphotransferase domain-containing protein</fullName>
    </recommendedName>
</protein>
<evidence type="ECO:0000313" key="1">
    <source>
        <dbReference type="EMBL" id="QDL93878.1"/>
    </source>
</evidence>
<evidence type="ECO:0008006" key="3">
    <source>
        <dbReference type="Google" id="ProtNLM"/>
    </source>
</evidence>
<organism evidence="1 2">
    <name type="scientific">Paroceanicella profunda</name>
    <dbReference type="NCBI Taxonomy" id="2579971"/>
    <lineage>
        <taxon>Bacteria</taxon>
        <taxon>Pseudomonadati</taxon>
        <taxon>Pseudomonadota</taxon>
        <taxon>Alphaproteobacteria</taxon>
        <taxon>Rhodobacterales</taxon>
        <taxon>Paracoccaceae</taxon>
        <taxon>Paroceanicella</taxon>
    </lineage>
</organism>
<dbReference type="AlphaFoldDB" id="A0A5B8FJ62"/>